<sequence>MTAPGAPDPRGYPAPGSAAPGSPPPLKRALTPADGVLMASAGDANRTKDAIPQWNSRSREVPGAVGLRGAVTVLGVAVGLELAGIFSRRRNTKTLT</sequence>
<dbReference type="EMBL" id="LR134356">
    <property type="protein sequence ID" value="VEG54126.1"/>
    <property type="molecule type" value="Genomic_DNA"/>
</dbReference>
<proteinExistence type="predicted"/>
<evidence type="ECO:0000256" key="2">
    <source>
        <dbReference type="SAM" id="Phobius"/>
    </source>
</evidence>
<feature type="region of interest" description="Disordered" evidence="1">
    <location>
        <begin position="1"/>
        <end position="51"/>
    </location>
</feature>
<evidence type="ECO:0000313" key="4">
    <source>
        <dbReference type="Proteomes" id="UP000279306"/>
    </source>
</evidence>
<feature type="transmembrane region" description="Helical" evidence="2">
    <location>
        <begin position="65"/>
        <end position="86"/>
    </location>
</feature>
<keyword evidence="2" id="KW-1133">Transmembrane helix</keyword>
<evidence type="ECO:0000256" key="1">
    <source>
        <dbReference type="SAM" id="MobiDB-lite"/>
    </source>
</evidence>
<dbReference type="AlphaFoldDB" id="A0A448INW1"/>
<gene>
    <name evidence="3" type="ORF">NCTC10437_02308</name>
</gene>
<accession>A0A448INW1</accession>
<dbReference type="Proteomes" id="UP000279306">
    <property type="component" value="Chromosome"/>
</dbReference>
<keyword evidence="2" id="KW-0472">Membrane</keyword>
<protein>
    <submittedName>
        <fullName evidence="3">Uncharacterized protein</fullName>
    </submittedName>
</protein>
<dbReference type="STRING" id="1791.GCA_001049355_05205"/>
<evidence type="ECO:0000313" key="3">
    <source>
        <dbReference type="EMBL" id="VEG54126.1"/>
    </source>
</evidence>
<dbReference type="KEGG" id="mauu:NCTC10437_02308"/>
<feature type="compositionally biased region" description="Pro residues" evidence="1">
    <location>
        <begin position="1"/>
        <end position="12"/>
    </location>
</feature>
<name>A0A448INW1_MYCAU</name>
<keyword evidence="2" id="KW-0812">Transmembrane</keyword>
<organism evidence="3 4">
    <name type="scientific">Mycolicibacterium aurum</name>
    <name type="common">Mycobacterium aurum</name>
    <dbReference type="NCBI Taxonomy" id="1791"/>
    <lineage>
        <taxon>Bacteria</taxon>
        <taxon>Bacillati</taxon>
        <taxon>Actinomycetota</taxon>
        <taxon>Actinomycetes</taxon>
        <taxon>Mycobacteriales</taxon>
        <taxon>Mycobacteriaceae</taxon>
        <taxon>Mycolicibacterium</taxon>
    </lineage>
</organism>
<reference evidence="3 4" key="1">
    <citation type="submission" date="2018-12" db="EMBL/GenBank/DDBJ databases">
        <authorList>
            <consortium name="Pathogen Informatics"/>
        </authorList>
    </citation>
    <scope>NUCLEOTIDE SEQUENCE [LARGE SCALE GENOMIC DNA]</scope>
    <source>
        <strain evidence="3 4">NCTC10437</strain>
    </source>
</reference>
<keyword evidence="4" id="KW-1185">Reference proteome</keyword>